<feature type="transmembrane region" description="Helical" evidence="1">
    <location>
        <begin position="460"/>
        <end position="489"/>
    </location>
</feature>
<feature type="transmembrane region" description="Helical" evidence="1">
    <location>
        <begin position="501"/>
        <end position="523"/>
    </location>
</feature>
<keyword evidence="1" id="KW-0812">Transmembrane</keyword>
<evidence type="ECO:0000256" key="1">
    <source>
        <dbReference type="SAM" id="Phobius"/>
    </source>
</evidence>
<dbReference type="InterPro" id="IPR031599">
    <property type="entry name" value="ABC_tran_2"/>
</dbReference>
<feature type="transmembrane region" description="Helical" evidence="1">
    <location>
        <begin position="89"/>
        <end position="111"/>
    </location>
</feature>
<organism evidence="2 3">
    <name type="scientific">Gaopeijia maritima</name>
    <dbReference type="NCBI Taxonomy" id="3119007"/>
    <lineage>
        <taxon>Bacteria</taxon>
        <taxon>Pseudomonadati</taxon>
        <taxon>Gemmatimonadota</taxon>
        <taxon>Longimicrobiia</taxon>
        <taxon>Gaopeijiales</taxon>
        <taxon>Gaopeijiaceae</taxon>
        <taxon>Gaopeijia</taxon>
    </lineage>
</organism>
<feature type="transmembrane region" description="Helical" evidence="1">
    <location>
        <begin position="47"/>
        <end position="69"/>
    </location>
</feature>
<proteinExistence type="predicted"/>
<accession>A0ABU9EE56</accession>
<protein>
    <recommendedName>
        <fullName evidence="4">ABC-2 type transport system permease protein</fullName>
    </recommendedName>
</protein>
<reference evidence="2 3" key="1">
    <citation type="submission" date="2024-02" db="EMBL/GenBank/DDBJ databases">
        <title>A novel Gemmatimonadota bacterium.</title>
        <authorList>
            <person name="Du Z.-J."/>
            <person name="Ye Y.-Q."/>
        </authorList>
    </citation>
    <scope>NUCLEOTIDE SEQUENCE [LARGE SCALE GENOMIC DNA]</scope>
    <source>
        <strain evidence="2 3">DH-20</strain>
    </source>
</reference>
<comment type="caution">
    <text evidence="2">The sequence shown here is derived from an EMBL/GenBank/DDBJ whole genome shotgun (WGS) entry which is preliminary data.</text>
</comment>
<dbReference type="EMBL" id="JBBHLI010000007">
    <property type="protein sequence ID" value="MEK9501785.1"/>
    <property type="molecule type" value="Genomic_DNA"/>
</dbReference>
<name>A0ABU9EE56_9BACT</name>
<dbReference type="RefSeq" id="WP_405287227.1">
    <property type="nucleotide sequence ID" value="NZ_JBBHLI010000007.1"/>
</dbReference>
<evidence type="ECO:0008006" key="4">
    <source>
        <dbReference type="Google" id="ProtNLM"/>
    </source>
</evidence>
<keyword evidence="1" id="KW-0472">Membrane</keyword>
<evidence type="ECO:0000313" key="3">
    <source>
        <dbReference type="Proteomes" id="UP001484239"/>
    </source>
</evidence>
<feature type="transmembrane region" description="Helical" evidence="1">
    <location>
        <begin position="142"/>
        <end position="161"/>
    </location>
</feature>
<feature type="transmembrane region" description="Helical" evidence="1">
    <location>
        <begin position="203"/>
        <end position="222"/>
    </location>
</feature>
<feature type="transmembrane region" description="Helical" evidence="1">
    <location>
        <begin position="167"/>
        <end position="191"/>
    </location>
</feature>
<gene>
    <name evidence="2" type="ORF">WI372_12410</name>
</gene>
<feature type="transmembrane region" description="Helical" evidence="1">
    <location>
        <begin position="428"/>
        <end position="448"/>
    </location>
</feature>
<feature type="transmembrane region" description="Helical" evidence="1">
    <location>
        <begin position="377"/>
        <end position="407"/>
    </location>
</feature>
<dbReference type="Proteomes" id="UP001484239">
    <property type="component" value="Unassembled WGS sequence"/>
</dbReference>
<feature type="transmembrane region" description="Helical" evidence="1">
    <location>
        <begin position="347"/>
        <end position="365"/>
    </location>
</feature>
<keyword evidence="3" id="KW-1185">Reference proteome</keyword>
<evidence type="ECO:0000313" key="2">
    <source>
        <dbReference type="EMBL" id="MEK9501785.1"/>
    </source>
</evidence>
<sequence>MAGSDGAQAGPGAAGQGTRSWRFLLVPKLQIRINRARSGKGRALKTGLIGFVGLFFWTFVFAVIVRMLLYFRNTQGIGDLLAAKMLGLAFLTFFMVLLLSNVITALSTFFLSDDLELLVAAPVEPGDLYGARLTETILDSSWMVALMAVPILAAYGVVYAAGPLYYLTAVVVMAAFLVLPAVLGTAFTLMLVNVFPARRTRDLLALVGLFAVAGVVVLFRFLRPERLMRPEEFRDLVDFMAVLRTPTSPWLPSEWAADALMGRLGGVPDLHPLMLLLTTAAAFVVFGLALHRRFYRSGFSKAQEGADQKPGRVRDRSLGRWLGWLDPSTRQLVEKEIRVFLRDTTQWSQLVLLGVLVVVYVYNIRQLPLHTGEQVSFVLVTVVSFLNLGLAGFVVAAVAARFVFPALSIEGRVMWLLRSSPVDVRRVFWAKYWVGTVPILAIAVPLIIGTNWLLESSPFVFALTTVSMVLITFALTALALGLGALFPNYDTENVAEIPTSFGGLLFMMSAVIYLGLVVLLQGWPVYRFLVGRMEMGAGAEVPVLIGGLGGAALLTAAAVVLPLRAGVRRVRALE</sequence>
<feature type="transmembrane region" description="Helical" evidence="1">
    <location>
        <begin position="543"/>
        <end position="563"/>
    </location>
</feature>
<keyword evidence="1" id="KW-1133">Transmembrane helix</keyword>
<dbReference type="Pfam" id="PF16949">
    <property type="entry name" value="ABC_tran_2"/>
    <property type="match status" value="1"/>
</dbReference>
<feature type="transmembrane region" description="Helical" evidence="1">
    <location>
        <begin position="270"/>
        <end position="290"/>
    </location>
</feature>